<feature type="region of interest" description="Disordered" evidence="1">
    <location>
        <begin position="117"/>
        <end position="144"/>
    </location>
</feature>
<feature type="compositionally biased region" description="Basic and acidic residues" evidence="1">
    <location>
        <begin position="117"/>
        <end position="141"/>
    </location>
</feature>
<protein>
    <submittedName>
        <fullName evidence="2">Uncharacterized protein</fullName>
    </submittedName>
</protein>
<feature type="region of interest" description="Disordered" evidence="1">
    <location>
        <begin position="78"/>
        <end position="98"/>
    </location>
</feature>
<dbReference type="Proteomes" id="UP001218218">
    <property type="component" value="Unassembled WGS sequence"/>
</dbReference>
<name>A0AAD6Z1L2_9AGAR</name>
<evidence type="ECO:0000313" key="3">
    <source>
        <dbReference type="Proteomes" id="UP001218218"/>
    </source>
</evidence>
<comment type="caution">
    <text evidence="2">The sequence shown here is derived from an EMBL/GenBank/DDBJ whole genome shotgun (WGS) entry which is preliminary data.</text>
</comment>
<organism evidence="2 3">
    <name type="scientific">Mycena albidolilacea</name>
    <dbReference type="NCBI Taxonomy" id="1033008"/>
    <lineage>
        <taxon>Eukaryota</taxon>
        <taxon>Fungi</taxon>
        <taxon>Dikarya</taxon>
        <taxon>Basidiomycota</taxon>
        <taxon>Agaricomycotina</taxon>
        <taxon>Agaricomycetes</taxon>
        <taxon>Agaricomycetidae</taxon>
        <taxon>Agaricales</taxon>
        <taxon>Marasmiineae</taxon>
        <taxon>Mycenaceae</taxon>
        <taxon>Mycena</taxon>
    </lineage>
</organism>
<gene>
    <name evidence="2" type="ORF">DFH08DRAFT_721966</name>
</gene>
<reference evidence="2" key="1">
    <citation type="submission" date="2023-03" db="EMBL/GenBank/DDBJ databases">
        <title>Massive genome expansion in bonnet fungi (Mycena s.s.) driven by repeated elements and novel gene families across ecological guilds.</title>
        <authorList>
            <consortium name="Lawrence Berkeley National Laboratory"/>
            <person name="Harder C.B."/>
            <person name="Miyauchi S."/>
            <person name="Viragh M."/>
            <person name="Kuo A."/>
            <person name="Thoen E."/>
            <person name="Andreopoulos B."/>
            <person name="Lu D."/>
            <person name="Skrede I."/>
            <person name="Drula E."/>
            <person name="Henrissat B."/>
            <person name="Morin E."/>
            <person name="Kohler A."/>
            <person name="Barry K."/>
            <person name="LaButti K."/>
            <person name="Morin E."/>
            <person name="Salamov A."/>
            <person name="Lipzen A."/>
            <person name="Mereny Z."/>
            <person name="Hegedus B."/>
            <person name="Baldrian P."/>
            <person name="Stursova M."/>
            <person name="Weitz H."/>
            <person name="Taylor A."/>
            <person name="Grigoriev I.V."/>
            <person name="Nagy L.G."/>
            <person name="Martin F."/>
            <person name="Kauserud H."/>
        </authorList>
    </citation>
    <scope>NUCLEOTIDE SEQUENCE</scope>
    <source>
        <strain evidence="2">CBHHK002</strain>
    </source>
</reference>
<dbReference type="EMBL" id="JARIHO010000104">
    <property type="protein sequence ID" value="KAJ7303662.1"/>
    <property type="molecule type" value="Genomic_DNA"/>
</dbReference>
<accession>A0AAD6Z1L2</accession>
<evidence type="ECO:0000256" key="1">
    <source>
        <dbReference type="SAM" id="MobiDB-lite"/>
    </source>
</evidence>
<dbReference type="AlphaFoldDB" id="A0AAD6Z1L2"/>
<sequence length="511" mass="57823">MLDVPKPFQDIAPGPRVLKSLYVPYADDPGAGKLFLQDSLRFSKWAVDTETCEWYQDPFAPLASTPALKPASAAPIARHDKPSAPAVPAAPFPPLPLNSQQKKGETIQVFFIRRSKGNRDKMTKESSADRQRRTSRAEHAQKGGVPSKATVFLWEKVDGHYIRQPQLRGEFADLWEEYPGPQRRFDPFHNQWDLCELFASNDPVFGEGFAQAPDSDDEIDPADATFPQNIDMASRLALMDTSTDVDMHEEHPRNAVQEQEHANFAHPRAFEFPYSDYVHGDVEFDTDITESDLPKGDLATASKNCVSLIFLKFEYLTSMRNPAERMYYYVLAEDGSGIGSEVLLLPHATDLLEVLRQQWGPDIKGIIKHLLARGIPFWLAYRSLQIMPESTPAPAGLRPKGFKADTTSGLGFQPHGYKFDQHDYRAYTTRRDFQLLHTPRGRIALQYGGVVARLARSEVSDDDFFRGFDDEIYDVGDCLWDRTSKHAYWYDRLSDHEIDLLCGVYHVGTGM</sequence>
<keyword evidence="3" id="KW-1185">Reference proteome</keyword>
<evidence type="ECO:0000313" key="2">
    <source>
        <dbReference type="EMBL" id="KAJ7303662.1"/>
    </source>
</evidence>
<proteinExistence type="predicted"/>